<dbReference type="AlphaFoldDB" id="A0A166IKC6"/>
<evidence type="ECO:0000313" key="5">
    <source>
        <dbReference type="Proteomes" id="UP000076798"/>
    </source>
</evidence>
<keyword evidence="5" id="KW-1185">Reference proteome</keyword>
<dbReference type="Gene3D" id="2.30.29.30">
    <property type="entry name" value="Pleckstrin-homology domain (PH domain)/Phosphotyrosine-binding domain (PTB)"/>
    <property type="match status" value="1"/>
</dbReference>
<evidence type="ECO:0000259" key="3">
    <source>
        <dbReference type="PROSITE" id="PS50010"/>
    </source>
</evidence>
<dbReference type="SMART" id="SM00325">
    <property type="entry name" value="RhoGEF"/>
    <property type="match status" value="1"/>
</dbReference>
<dbReference type="SMART" id="SM00233">
    <property type="entry name" value="PH"/>
    <property type="match status" value="1"/>
</dbReference>
<evidence type="ECO:0000256" key="1">
    <source>
        <dbReference type="SAM" id="MobiDB-lite"/>
    </source>
</evidence>
<name>A0A166IKC6_9AGAM</name>
<sequence length="737" mass="80825">MSFPASTTAQPPLVTNVAPLYSGTEAGDCEAPPLTSPDPQSHSFSPPQVPTPSPRISPLAKAGNHRRRSVVPSQALSDAVSRSKRRKVCQEFLETERSYLRGLDLIYDHFLIPLVLSLNTANPILSRTELTSVFSNFVDIWNLHRSFCSSLASVVAPPEHQPSDTYDPAPLSPIFTSHFPYLSLYTPFVTSFSDALASLSTLMSTNSAFSSFIRKQEGDEICGKLGLRSWLLTIVQRCPRYSLLINDLLHCTPEADPEHAELVSVHNLVLKILQSMNSSLLRHEETLNLLALQRSTSDLPIKLVSPGRTFLKQGSLLKADREYKFHDFLLFSDCLIWLAHVEGVLHYYAEVIAGDNRLSTVLATQDRSGGSLSRCKSEAQLPKSRSSMAIDATPRRFSQSNQWTFKGHIDLVDIEVVANNRGASESQCSLDILSPHESFTLFAANSAERDEWMSAIREAKASLLVSLNVMNPDSTLTSSTSNIHVRRALRALPHPPEETHAKPKRRDVGVRSVGLDEGIIVGFAADASASSCSQTFYIADGTSNSRSKPARACNTCYDTVFPAITGSSSAESELAMESLDTFSGPPAWHTQRGDRNSAPSVLALLNRKSLSDEGSHNHRLSTGYVVEDDSYDAENQRVPALEDNIEPGPSSVVRRRPGGREIHDISKRYSTPAMALQTVPVTTHAERSKSGRRNRLSLVLTGRSQDSVHNGEGPDVGKGMAVRRLQELLAKQPAVPR</sequence>
<dbReference type="InterPro" id="IPR035899">
    <property type="entry name" value="DBL_dom_sf"/>
</dbReference>
<dbReference type="SUPFAM" id="SSF50729">
    <property type="entry name" value="PH domain-like"/>
    <property type="match status" value="1"/>
</dbReference>
<feature type="domain" description="DH" evidence="3">
    <location>
        <begin position="84"/>
        <end position="279"/>
    </location>
</feature>
<dbReference type="CDD" id="cd00160">
    <property type="entry name" value="RhoGEF"/>
    <property type="match status" value="1"/>
</dbReference>
<dbReference type="PROSITE" id="PS50003">
    <property type="entry name" value="PH_DOMAIN"/>
    <property type="match status" value="1"/>
</dbReference>
<evidence type="ECO:0000259" key="2">
    <source>
        <dbReference type="PROSITE" id="PS50003"/>
    </source>
</evidence>
<dbReference type="EMBL" id="KV428006">
    <property type="protein sequence ID" value="KZT43833.1"/>
    <property type="molecule type" value="Genomic_DNA"/>
</dbReference>
<dbReference type="SUPFAM" id="SSF48065">
    <property type="entry name" value="DBL homology domain (DH-domain)"/>
    <property type="match status" value="1"/>
</dbReference>
<dbReference type="InterPro" id="IPR011993">
    <property type="entry name" value="PH-like_dom_sf"/>
</dbReference>
<dbReference type="GO" id="GO:0005737">
    <property type="term" value="C:cytoplasm"/>
    <property type="evidence" value="ECO:0007669"/>
    <property type="project" value="TreeGrafter"/>
</dbReference>
<dbReference type="PANTHER" id="PTHR12673:SF159">
    <property type="entry name" value="LD03170P"/>
    <property type="match status" value="1"/>
</dbReference>
<evidence type="ECO:0000313" key="4">
    <source>
        <dbReference type="EMBL" id="KZT43833.1"/>
    </source>
</evidence>
<accession>A0A166IKC6</accession>
<dbReference type="InterPro" id="IPR000219">
    <property type="entry name" value="DH_dom"/>
</dbReference>
<dbReference type="Gene3D" id="1.20.900.10">
    <property type="entry name" value="Dbl homology (DH) domain"/>
    <property type="match status" value="1"/>
</dbReference>
<feature type="compositionally biased region" description="Polar residues" evidence="1">
    <location>
        <begin position="1"/>
        <end position="10"/>
    </location>
</feature>
<protein>
    <submittedName>
        <fullName evidence="4">Dbl homology domain-containing protein</fullName>
    </submittedName>
</protein>
<feature type="compositionally biased region" description="Polar residues" evidence="1">
    <location>
        <begin position="37"/>
        <end position="46"/>
    </location>
</feature>
<dbReference type="Pfam" id="PF00621">
    <property type="entry name" value="RhoGEF"/>
    <property type="match status" value="1"/>
</dbReference>
<organism evidence="4 5">
    <name type="scientific">Sistotremastrum suecicum HHB10207 ss-3</name>
    <dbReference type="NCBI Taxonomy" id="1314776"/>
    <lineage>
        <taxon>Eukaryota</taxon>
        <taxon>Fungi</taxon>
        <taxon>Dikarya</taxon>
        <taxon>Basidiomycota</taxon>
        <taxon>Agaricomycotina</taxon>
        <taxon>Agaricomycetes</taxon>
        <taxon>Sistotremastrales</taxon>
        <taxon>Sistotremastraceae</taxon>
        <taxon>Sistotremastrum</taxon>
    </lineage>
</organism>
<dbReference type="GO" id="GO:0005085">
    <property type="term" value="F:guanyl-nucleotide exchange factor activity"/>
    <property type="evidence" value="ECO:0007669"/>
    <property type="project" value="InterPro"/>
</dbReference>
<dbReference type="Pfam" id="PF00169">
    <property type="entry name" value="PH"/>
    <property type="match status" value="1"/>
</dbReference>
<dbReference type="InterPro" id="IPR001849">
    <property type="entry name" value="PH_domain"/>
</dbReference>
<dbReference type="OrthoDB" id="660555at2759"/>
<reference evidence="4 5" key="1">
    <citation type="journal article" date="2016" name="Mol. Biol. Evol.">
        <title>Comparative Genomics of Early-Diverging Mushroom-Forming Fungi Provides Insights into the Origins of Lignocellulose Decay Capabilities.</title>
        <authorList>
            <person name="Nagy L.G."/>
            <person name="Riley R."/>
            <person name="Tritt A."/>
            <person name="Adam C."/>
            <person name="Daum C."/>
            <person name="Floudas D."/>
            <person name="Sun H."/>
            <person name="Yadav J.S."/>
            <person name="Pangilinan J."/>
            <person name="Larsson K.H."/>
            <person name="Matsuura K."/>
            <person name="Barry K."/>
            <person name="Labutti K."/>
            <person name="Kuo R."/>
            <person name="Ohm R.A."/>
            <person name="Bhattacharya S.S."/>
            <person name="Shirouzu T."/>
            <person name="Yoshinaga Y."/>
            <person name="Martin F.M."/>
            <person name="Grigoriev I.V."/>
            <person name="Hibbett D.S."/>
        </authorList>
    </citation>
    <scope>NUCLEOTIDE SEQUENCE [LARGE SCALE GENOMIC DNA]</scope>
    <source>
        <strain evidence="4 5">HHB10207 ss-3</strain>
    </source>
</reference>
<dbReference type="STRING" id="1314776.A0A166IKC6"/>
<dbReference type="PROSITE" id="PS50010">
    <property type="entry name" value="DH_2"/>
    <property type="match status" value="1"/>
</dbReference>
<dbReference type="PANTHER" id="PTHR12673">
    <property type="entry name" value="FACIOGENITAL DYSPLASIA PROTEIN"/>
    <property type="match status" value="1"/>
</dbReference>
<proteinExistence type="predicted"/>
<feature type="domain" description="PH" evidence="2">
    <location>
        <begin position="309"/>
        <end position="461"/>
    </location>
</feature>
<gene>
    <name evidence="4" type="ORF">SISSUDRAFT_1057367</name>
</gene>
<dbReference type="InterPro" id="IPR051092">
    <property type="entry name" value="FYVE_RhoGEF_PH"/>
</dbReference>
<dbReference type="Proteomes" id="UP000076798">
    <property type="component" value="Unassembled WGS sequence"/>
</dbReference>
<feature type="region of interest" description="Disordered" evidence="1">
    <location>
        <begin position="1"/>
        <end position="78"/>
    </location>
</feature>